<dbReference type="AlphaFoldDB" id="A0A177BTV5"/>
<dbReference type="InParanoid" id="A0A177BTV5"/>
<sequence length="63" mass="7693">RTISHLSAHTQLVQLENEDLRNVIRELKPSKNKWRRLDLQHRKEFHSTAVLWVPRKIRQAEER</sequence>
<accession>A0A177BTV5</accession>
<evidence type="ECO:0000313" key="2">
    <source>
        <dbReference type="Proteomes" id="UP000077069"/>
    </source>
</evidence>
<feature type="non-terminal residue" evidence="1">
    <location>
        <position position="1"/>
    </location>
</feature>
<reference evidence="1 2" key="1">
    <citation type="submission" date="2016-05" db="EMBL/GenBank/DDBJ databases">
        <title>Comparative analysis of secretome profiles of manganese(II)-oxidizing ascomycete fungi.</title>
        <authorList>
            <consortium name="DOE Joint Genome Institute"/>
            <person name="Zeiner C.A."/>
            <person name="Purvine S.O."/>
            <person name="Zink E.M."/>
            <person name="Wu S."/>
            <person name="Pasa-Tolic L."/>
            <person name="Chaput D.L."/>
            <person name="Haridas S."/>
            <person name="Grigoriev I.V."/>
            <person name="Santelli C.M."/>
            <person name="Hansel C.M."/>
        </authorList>
    </citation>
    <scope>NUCLEOTIDE SEQUENCE [LARGE SCALE GENOMIC DNA]</scope>
    <source>
        <strain evidence="1 2">AP3s5-JAC2a</strain>
    </source>
</reference>
<name>A0A177BTV5_9PLEO</name>
<organism evidence="1 2">
    <name type="scientific">Paraphaeosphaeria sporulosa</name>
    <dbReference type="NCBI Taxonomy" id="1460663"/>
    <lineage>
        <taxon>Eukaryota</taxon>
        <taxon>Fungi</taxon>
        <taxon>Dikarya</taxon>
        <taxon>Ascomycota</taxon>
        <taxon>Pezizomycotina</taxon>
        <taxon>Dothideomycetes</taxon>
        <taxon>Pleosporomycetidae</taxon>
        <taxon>Pleosporales</taxon>
        <taxon>Massarineae</taxon>
        <taxon>Didymosphaeriaceae</taxon>
        <taxon>Paraphaeosphaeria</taxon>
    </lineage>
</organism>
<dbReference type="EMBL" id="KV441566">
    <property type="protein sequence ID" value="OAF98605.1"/>
    <property type="molecule type" value="Genomic_DNA"/>
</dbReference>
<dbReference type="GeneID" id="28758606"/>
<dbReference type="Proteomes" id="UP000077069">
    <property type="component" value="Unassembled WGS sequence"/>
</dbReference>
<evidence type="ECO:0000313" key="1">
    <source>
        <dbReference type="EMBL" id="OAF98605.1"/>
    </source>
</evidence>
<dbReference type="RefSeq" id="XP_018028971.1">
    <property type="nucleotide sequence ID" value="XM_018175120.1"/>
</dbReference>
<keyword evidence="2" id="KW-1185">Reference proteome</keyword>
<protein>
    <submittedName>
        <fullName evidence="1">Uncharacterized protein</fullName>
    </submittedName>
</protein>
<proteinExistence type="predicted"/>
<gene>
    <name evidence="1" type="ORF">CC84DRAFT_1106008</name>
</gene>